<protein>
    <submittedName>
        <fullName evidence="1">Uncharacterized protein</fullName>
    </submittedName>
</protein>
<comment type="caution">
    <text evidence="1">The sequence shown here is derived from an EMBL/GenBank/DDBJ whole genome shotgun (WGS) entry which is preliminary data.</text>
</comment>
<reference evidence="1 2" key="1">
    <citation type="submission" date="2013-02" db="EMBL/GenBank/DDBJ databases">
        <title>The Genome Sequence of Acinetobacter parvus CIP 108168.</title>
        <authorList>
            <consortium name="The Broad Institute Genome Sequencing Platform"/>
            <consortium name="The Broad Institute Genome Sequencing Center for Infectious Disease"/>
            <person name="Cerqueira G."/>
            <person name="Feldgarden M."/>
            <person name="Courvalin P."/>
            <person name="Perichon B."/>
            <person name="Grillot-Courvalin C."/>
            <person name="Clermont D."/>
            <person name="Rocha E."/>
            <person name="Yoon E.-J."/>
            <person name="Nemec A."/>
            <person name="Walker B."/>
            <person name="Young S.K."/>
            <person name="Zeng Q."/>
            <person name="Gargeya S."/>
            <person name="Fitzgerald M."/>
            <person name="Haas B."/>
            <person name="Abouelleil A."/>
            <person name="Alvarado L."/>
            <person name="Arachchi H.M."/>
            <person name="Berlin A.M."/>
            <person name="Chapman S.B."/>
            <person name="Dewar J."/>
            <person name="Goldberg J."/>
            <person name="Griggs A."/>
            <person name="Gujja S."/>
            <person name="Hansen M."/>
            <person name="Howarth C."/>
            <person name="Imamovic A."/>
            <person name="Larimer J."/>
            <person name="McCowan C."/>
            <person name="Murphy C."/>
            <person name="Neiman D."/>
            <person name="Pearson M."/>
            <person name="Priest M."/>
            <person name="Roberts A."/>
            <person name="Saif S."/>
            <person name="Shea T."/>
            <person name="Sisk P."/>
            <person name="Sykes S."/>
            <person name="Wortman J."/>
            <person name="Nusbaum C."/>
            <person name="Birren B."/>
        </authorList>
    </citation>
    <scope>NUCLEOTIDE SEQUENCE [LARGE SCALE GENOMIC DNA]</scope>
    <source>
        <strain evidence="1 2">CIP 108168</strain>
    </source>
</reference>
<name>N8QAJ3_9GAMM</name>
<accession>N8QAJ3</accession>
<dbReference type="PATRIC" id="fig|981333.9.peg.2035"/>
<dbReference type="AlphaFoldDB" id="N8QAJ3"/>
<dbReference type="EMBL" id="APOM01000049">
    <property type="protein sequence ID" value="ENU35796.1"/>
    <property type="molecule type" value="Genomic_DNA"/>
</dbReference>
<dbReference type="HOGENOM" id="CLU_3387614_0_0_6"/>
<keyword evidence="2" id="KW-1185">Reference proteome</keyword>
<gene>
    <name evidence="1" type="ORF">F988_01977</name>
</gene>
<sequence length="32" mass="3648">MIRLLMCIYGLHGAREIDYTNAQKKFVYAASA</sequence>
<evidence type="ECO:0000313" key="1">
    <source>
        <dbReference type="EMBL" id="ENU35796.1"/>
    </source>
</evidence>
<evidence type="ECO:0000313" key="2">
    <source>
        <dbReference type="Proteomes" id="UP000023776"/>
    </source>
</evidence>
<dbReference type="Proteomes" id="UP000023776">
    <property type="component" value="Unassembled WGS sequence"/>
</dbReference>
<organism evidence="1 2">
    <name type="scientific">Acinetobacter parvus DSM 16617 = CIP 108168</name>
    <dbReference type="NCBI Taxonomy" id="981333"/>
    <lineage>
        <taxon>Bacteria</taxon>
        <taxon>Pseudomonadati</taxon>
        <taxon>Pseudomonadota</taxon>
        <taxon>Gammaproteobacteria</taxon>
        <taxon>Moraxellales</taxon>
        <taxon>Moraxellaceae</taxon>
        <taxon>Acinetobacter</taxon>
    </lineage>
</organism>
<proteinExistence type="predicted"/>